<feature type="transmembrane region" description="Helical" evidence="4">
    <location>
        <begin position="52"/>
        <end position="75"/>
    </location>
</feature>
<evidence type="ECO:0000256" key="2">
    <source>
        <dbReference type="ARBA" id="ARBA00029447"/>
    </source>
</evidence>
<protein>
    <submittedName>
        <fullName evidence="7">Methyl-accepting chemotaxis protein</fullName>
    </submittedName>
</protein>
<dbReference type="CDD" id="cd06225">
    <property type="entry name" value="HAMP"/>
    <property type="match status" value="1"/>
</dbReference>
<dbReference type="SMART" id="SM00283">
    <property type="entry name" value="MA"/>
    <property type="match status" value="1"/>
</dbReference>
<dbReference type="SMART" id="SM00304">
    <property type="entry name" value="HAMP"/>
    <property type="match status" value="2"/>
</dbReference>
<comment type="similarity">
    <text evidence="2">Belongs to the methyl-accepting chemotaxis (MCP) protein family.</text>
</comment>
<dbReference type="PROSITE" id="PS50111">
    <property type="entry name" value="CHEMOTAXIS_TRANSDUC_2"/>
    <property type="match status" value="1"/>
</dbReference>
<organism evidence="7 8">
    <name type="scientific">Natronincola peptidivorans</name>
    <dbReference type="NCBI Taxonomy" id="426128"/>
    <lineage>
        <taxon>Bacteria</taxon>
        <taxon>Bacillati</taxon>
        <taxon>Bacillota</taxon>
        <taxon>Clostridia</taxon>
        <taxon>Peptostreptococcales</taxon>
        <taxon>Natronincolaceae</taxon>
        <taxon>Natronincola</taxon>
    </lineage>
</organism>
<keyword evidence="4" id="KW-1133">Transmembrane helix</keyword>
<evidence type="ECO:0000256" key="3">
    <source>
        <dbReference type="PROSITE-ProRule" id="PRU00284"/>
    </source>
</evidence>
<feature type="domain" description="HAMP" evidence="6">
    <location>
        <begin position="77"/>
        <end position="129"/>
    </location>
</feature>
<dbReference type="Pfam" id="PF00672">
    <property type="entry name" value="HAMP"/>
    <property type="match status" value="1"/>
</dbReference>
<dbReference type="Pfam" id="PF00015">
    <property type="entry name" value="MCPsignal"/>
    <property type="match status" value="1"/>
</dbReference>
<evidence type="ECO:0000259" key="5">
    <source>
        <dbReference type="PROSITE" id="PS50111"/>
    </source>
</evidence>
<dbReference type="PANTHER" id="PTHR32089">
    <property type="entry name" value="METHYL-ACCEPTING CHEMOTAXIS PROTEIN MCPB"/>
    <property type="match status" value="1"/>
</dbReference>
<evidence type="ECO:0000256" key="1">
    <source>
        <dbReference type="ARBA" id="ARBA00023224"/>
    </source>
</evidence>
<dbReference type="STRING" id="426128.SAMN05660297_01932"/>
<evidence type="ECO:0000259" key="6">
    <source>
        <dbReference type="PROSITE" id="PS50885"/>
    </source>
</evidence>
<name>A0A1I0DA26_9FIRM</name>
<keyword evidence="8" id="KW-1185">Reference proteome</keyword>
<keyword evidence="1 3" id="KW-0807">Transducer</keyword>
<dbReference type="RefSeq" id="WP_090442919.1">
    <property type="nucleotide sequence ID" value="NZ_FOHU01000007.1"/>
</dbReference>
<dbReference type="PANTHER" id="PTHR32089:SF112">
    <property type="entry name" value="LYSOZYME-LIKE PROTEIN-RELATED"/>
    <property type="match status" value="1"/>
</dbReference>
<dbReference type="Gene3D" id="1.10.8.500">
    <property type="entry name" value="HAMP domain in histidine kinase"/>
    <property type="match status" value="1"/>
</dbReference>
<keyword evidence="4" id="KW-0812">Transmembrane</keyword>
<accession>A0A1I0DA26</accession>
<gene>
    <name evidence="7" type="ORF">SAMN05660297_01932</name>
</gene>
<dbReference type="InterPro" id="IPR004089">
    <property type="entry name" value="MCPsignal_dom"/>
</dbReference>
<dbReference type="OrthoDB" id="1706317at2"/>
<keyword evidence="4" id="KW-0472">Membrane</keyword>
<dbReference type="GO" id="GO:0016020">
    <property type="term" value="C:membrane"/>
    <property type="evidence" value="ECO:0007669"/>
    <property type="project" value="InterPro"/>
</dbReference>
<feature type="domain" description="Methyl-accepting transducer" evidence="5">
    <location>
        <begin position="148"/>
        <end position="384"/>
    </location>
</feature>
<feature type="transmembrane region" description="Helical" evidence="4">
    <location>
        <begin position="21"/>
        <end position="46"/>
    </location>
</feature>
<proteinExistence type="inferred from homology"/>
<dbReference type="InterPro" id="IPR003660">
    <property type="entry name" value="HAMP_dom"/>
</dbReference>
<dbReference type="CDD" id="cd11386">
    <property type="entry name" value="MCP_signal"/>
    <property type="match status" value="1"/>
</dbReference>
<evidence type="ECO:0000313" key="7">
    <source>
        <dbReference type="EMBL" id="SET28949.1"/>
    </source>
</evidence>
<dbReference type="GO" id="GO:0007165">
    <property type="term" value="P:signal transduction"/>
    <property type="evidence" value="ECO:0007669"/>
    <property type="project" value="UniProtKB-KW"/>
</dbReference>
<dbReference type="SUPFAM" id="SSF58104">
    <property type="entry name" value="Methyl-accepting chemotaxis protein (MCP) signaling domain"/>
    <property type="match status" value="1"/>
</dbReference>
<reference evidence="7 8" key="1">
    <citation type="submission" date="2016-10" db="EMBL/GenBank/DDBJ databases">
        <authorList>
            <person name="de Groot N.N."/>
        </authorList>
    </citation>
    <scope>NUCLEOTIDE SEQUENCE [LARGE SCALE GENOMIC DNA]</scope>
    <source>
        <strain evidence="7 8">DSM 18979</strain>
    </source>
</reference>
<dbReference type="AlphaFoldDB" id="A0A1I0DA26"/>
<dbReference type="Gene3D" id="1.10.287.950">
    <property type="entry name" value="Methyl-accepting chemotaxis protein"/>
    <property type="match status" value="1"/>
</dbReference>
<evidence type="ECO:0000313" key="8">
    <source>
        <dbReference type="Proteomes" id="UP000199568"/>
    </source>
</evidence>
<dbReference type="Proteomes" id="UP000199568">
    <property type="component" value="Unassembled WGS sequence"/>
</dbReference>
<sequence>MANVNISKMKNVRRVRLGIQFKLTVFIIVAFTIVNTGNSIFIQYASQMVSNILLANILSTVVSILLAGWVAFLIIKLFIKQPLNNLTELGKRIGENNLTEKIQIKRKDEFGQLSDIFNHTMNNLKALVEEIQNATIRITSTSHELANRAEELDGVTEAISKNTQELANGANEQSQSVGDIGNAVDEMVKSIQNIDEKIKMLDESTDTVMEKAEVGNKAVKENIEVMREIDTLTNDLGNNIHTLKVDAHEMAQIVEMINNIAVQTNLLALNAAIESARAGEAGKGFAVVAEEIRKLAEHSQEATGNIKNLIENTQRHTDEAVKLMIYAEKEVKKGIETAEKTQEAFTSIIDGTIESNDQVKELNNLSSDLAGISQEIAANIQEISAVVEESAAVTEEVAGSTEEQRGQFKKMTSLTQDLSAIGKELGQLVAQFKTK</sequence>
<evidence type="ECO:0000256" key="4">
    <source>
        <dbReference type="SAM" id="Phobius"/>
    </source>
</evidence>
<dbReference type="EMBL" id="FOHU01000007">
    <property type="protein sequence ID" value="SET28949.1"/>
    <property type="molecule type" value="Genomic_DNA"/>
</dbReference>
<dbReference type="PROSITE" id="PS50885">
    <property type="entry name" value="HAMP"/>
    <property type="match status" value="1"/>
</dbReference>